<comment type="caution">
    <text evidence="6">The sequence shown here is derived from an EMBL/GenBank/DDBJ whole genome shotgun (WGS) entry which is preliminary data.</text>
</comment>
<dbReference type="PANTHER" id="PTHR11903">
    <property type="entry name" value="PROSTAGLANDIN G/H SYNTHASE"/>
    <property type="match status" value="1"/>
</dbReference>
<dbReference type="EMBL" id="MU167255">
    <property type="protein sequence ID" value="KAG0146843.1"/>
    <property type="molecule type" value="Genomic_DNA"/>
</dbReference>
<evidence type="ECO:0000313" key="7">
    <source>
        <dbReference type="Proteomes" id="UP000886653"/>
    </source>
</evidence>
<evidence type="ECO:0000256" key="2">
    <source>
        <dbReference type="ARBA" id="ARBA00022964"/>
    </source>
</evidence>
<dbReference type="InterPro" id="IPR019791">
    <property type="entry name" value="Haem_peroxidase_animal"/>
</dbReference>
<dbReference type="GO" id="GO:0006631">
    <property type="term" value="P:fatty acid metabolic process"/>
    <property type="evidence" value="ECO:0007669"/>
    <property type="project" value="UniProtKB-ARBA"/>
</dbReference>
<dbReference type="InterPro" id="IPR050783">
    <property type="entry name" value="Oxylipin_biosynth_metab"/>
</dbReference>
<dbReference type="InterPro" id="IPR037120">
    <property type="entry name" value="Haem_peroxidase_sf_animal"/>
</dbReference>
<dbReference type="SUPFAM" id="SSF48113">
    <property type="entry name" value="Heme-dependent peroxidases"/>
    <property type="match status" value="1"/>
</dbReference>
<keyword evidence="7" id="KW-1185">Reference proteome</keyword>
<keyword evidence="2" id="KW-0223">Dioxygenase</keyword>
<dbReference type="PANTHER" id="PTHR11903:SF37">
    <property type="entry name" value="PSI-PRODUCING OXYGENASE A"/>
    <property type="match status" value="1"/>
</dbReference>
<keyword evidence="4" id="KW-0408">Iron</keyword>
<organism evidence="6 7">
    <name type="scientific">Cronartium quercuum f. sp. fusiforme G11</name>
    <dbReference type="NCBI Taxonomy" id="708437"/>
    <lineage>
        <taxon>Eukaryota</taxon>
        <taxon>Fungi</taxon>
        <taxon>Dikarya</taxon>
        <taxon>Basidiomycota</taxon>
        <taxon>Pucciniomycotina</taxon>
        <taxon>Pucciniomycetes</taxon>
        <taxon>Pucciniales</taxon>
        <taxon>Coleosporiaceae</taxon>
        <taxon>Cronartium</taxon>
    </lineage>
</organism>
<dbReference type="Gene3D" id="1.10.640.10">
    <property type="entry name" value="Haem peroxidase domain superfamily, animal type"/>
    <property type="match status" value="1"/>
</dbReference>
<dbReference type="GO" id="GO:0020037">
    <property type="term" value="F:heme binding"/>
    <property type="evidence" value="ECO:0007669"/>
    <property type="project" value="InterPro"/>
</dbReference>
<sequence length="1168" mass="129341">MPTSTANRLYNPCAVQPKAGEALIQSGGYTHLVQTGSAHDLPTLSKSPVWRTVSQLQETIGTVSDYLFTRGGSIGDYSNEEEAAVTDSKNPTSLAYLGVQQILSGRIPDNLSMIKNLLSSIGKPLDDRKLQLEDVVAWLATAGTKRNSGPNKAVNEIQGQFITLLWNDLTHPPTVDLNPKHRFRTPDGRDNNITGLPLLGAANQSYSRTVKPLHPVPPGMPEPEDMFDAILRRPAGPQGFTPHPAQISSLFFGFANLIIHDIFWTNTGPEVKDPGDDTNADQYKGGRGGPSMQSQWQNLTSSYASLDPLYGVNETEQNRVRNRDQLGRGLLHNDTFASDRLLLMPPSSCALLVLFSRNHNRVATKILELNERKAWKTDFDKMSEEQLQQQDNEIFGTARHINCGYFAGAILHDYLQAILNTTQVDSDWSLDPRPTIKSLLGSTPKAVGNSVSIEFNILYRWHAPLSWSQTQWLESTFGAALPSKNWDEMTEGNLRQADSILKKKLNAEAGSEPRNWKLSKYETRVHNGGLPEVVAEGVYERDPETGKFRDEDIAKILKDATNEVAGAFGARHVPAVMKWVECAGMRTARDVWKTATLNEFRAFMGLQEFSTFLEWNSDPTIASSMESLVGHPSNIPLHVGLHGEEAKKPRVGAGVCLPYTISRAILSDAIALVRGDRFYTDSATADTMTDWGLKECQSDSQHGAYGGMLERLISQNLPNQYAFNDVALMFPLIVPEHSLDMLSKISPRKALNYSLHQSPPPQVGYRHIQSGQNTMVYELSDTMEVEIQRMSWIFGLSHMNSNIANVYKAVELVMSKQDINKYKIYIQSRIQQCSVKRSLVSNDATLDIARDVCNPLITGFLAHIFGLVETGIHSQQLLLCALSDIYYYLTEAPQISYKARSSARVAASELAWQIKAYIQASGPSNFSLGGLIKKGASKLTVGALDVLEDSIKLFSGKKPAIKHHHTDAKLFYQALKTLNNAQNSPLSVDELAADCLRVISTLAYTIVNGTAHALDNLIPESTSKAGELPKLRSTLQDLIRSGNKAGSDGHYFRHALEGARLNHWNPSLCGMIVKAEHQGKQAHNRPIGIIDHEYRLDRDTSQYERLLDVDGHCLPVFEHILPIIINQVFSLPKVRRSPGREGKLDKIMITGAVAGVPTMHIRYDGTKA</sequence>
<gene>
    <name evidence="6" type="ORF">CROQUDRAFT_670895</name>
</gene>
<dbReference type="Proteomes" id="UP000886653">
    <property type="component" value="Unassembled WGS sequence"/>
</dbReference>
<evidence type="ECO:0000256" key="1">
    <source>
        <dbReference type="ARBA" id="ARBA00022723"/>
    </source>
</evidence>
<dbReference type="PROSITE" id="PS50292">
    <property type="entry name" value="PEROXIDASE_3"/>
    <property type="match status" value="1"/>
</dbReference>
<keyword evidence="1" id="KW-0479">Metal-binding</keyword>
<keyword evidence="3" id="KW-0560">Oxidoreductase</keyword>
<evidence type="ECO:0000313" key="6">
    <source>
        <dbReference type="EMBL" id="KAG0146843.1"/>
    </source>
</evidence>
<dbReference type="GO" id="GO:0046872">
    <property type="term" value="F:metal ion binding"/>
    <property type="evidence" value="ECO:0007669"/>
    <property type="project" value="UniProtKB-KW"/>
</dbReference>
<dbReference type="AlphaFoldDB" id="A0A9P6TDK5"/>
<evidence type="ECO:0000256" key="3">
    <source>
        <dbReference type="ARBA" id="ARBA00023002"/>
    </source>
</evidence>
<dbReference type="OrthoDB" id="823504at2759"/>
<protein>
    <recommendedName>
        <fullName evidence="8">Heme peroxidase</fullName>
    </recommendedName>
</protein>
<name>A0A9P6TDK5_9BASI</name>
<reference evidence="6" key="1">
    <citation type="submission" date="2013-11" db="EMBL/GenBank/DDBJ databases">
        <title>Genome sequence of the fusiform rust pathogen reveals effectors for host alternation and coevolution with pine.</title>
        <authorList>
            <consortium name="DOE Joint Genome Institute"/>
            <person name="Smith K."/>
            <person name="Pendleton A."/>
            <person name="Kubisiak T."/>
            <person name="Anderson C."/>
            <person name="Salamov A."/>
            <person name="Aerts A."/>
            <person name="Riley R."/>
            <person name="Clum A."/>
            <person name="Lindquist E."/>
            <person name="Ence D."/>
            <person name="Campbell M."/>
            <person name="Kronenberg Z."/>
            <person name="Feau N."/>
            <person name="Dhillon B."/>
            <person name="Hamelin R."/>
            <person name="Burleigh J."/>
            <person name="Smith J."/>
            <person name="Yandell M."/>
            <person name="Nelson C."/>
            <person name="Grigoriev I."/>
            <person name="Davis J."/>
        </authorList>
    </citation>
    <scope>NUCLEOTIDE SEQUENCE</scope>
    <source>
        <strain evidence="6">G11</strain>
    </source>
</reference>
<evidence type="ECO:0000256" key="4">
    <source>
        <dbReference type="ARBA" id="ARBA00023004"/>
    </source>
</evidence>
<feature type="region of interest" description="Disordered" evidence="5">
    <location>
        <begin position="269"/>
        <end position="294"/>
    </location>
</feature>
<proteinExistence type="predicted"/>
<dbReference type="InterPro" id="IPR010255">
    <property type="entry name" value="Haem_peroxidase_sf"/>
</dbReference>
<dbReference type="GO" id="GO:0006979">
    <property type="term" value="P:response to oxidative stress"/>
    <property type="evidence" value="ECO:0007669"/>
    <property type="project" value="InterPro"/>
</dbReference>
<evidence type="ECO:0008006" key="8">
    <source>
        <dbReference type="Google" id="ProtNLM"/>
    </source>
</evidence>
<evidence type="ECO:0000256" key="5">
    <source>
        <dbReference type="SAM" id="MobiDB-lite"/>
    </source>
</evidence>
<dbReference type="Pfam" id="PF03098">
    <property type="entry name" value="An_peroxidase"/>
    <property type="match status" value="1"/>
</dbReference>
<dbReference type="GO" id="GO:0004601">
    <property type="term" value="F:peroxidase activity"/>
    <property type="evidence" value="ECO:0007669"/>
    <property type="project" value="InterPro"/>
</dbReference>
<dbReference type="GO" id="GO:0051213">
    <property type="term" value="F:dioxygenase activity"/>
    <property type="evidence" value="ECO:0007669"/>
    <property type="project" value="UniProtKB-KW"/>
</dbReference>
<accession>A0A9P6TDK5</accession>